<feature type="compositionally biased region" description="Basic and acidic residues" evidence="1">
    <location>
        <begin position="50"/>
        <end position="71"/>
    </location>
</feature>
<evidence type="ECO:0000259" key="2">
    <source>
        <dbReference type="Pfam" id="PF25929"/>
    </source>
</evidence>
<dbReference type="eggNOG" id="arCOG09081">
    <property type="taxonomic scope" value="Archaea"/>
</dbReference>
<dbReference type="Pfam" id="PF25929">
    <property type="entry name" value="DUF7974"/>
    <property type="match status" value="1"/>
</dbReference>
<keyword evidence="4" id="KW-1185">Reference proteome</keyword>
<dbReference type="InterPro" id="IPR058280">
    <property type="entry name" value="DUF7974"/>
</dbReference>
<organism evidence="3 4">
    <name type="scientific">Natronorubrum tibetense GA33</name>
    <dbReference type="NCBI Taxonomy" id="1114856"/>
    <lineage>
        <taxon>Archaea</taxon>
        <taxon>Methanobacteriati</taxon>
        <taxon>Methanobacteriota</taxon>
        <taxon>Stenosarchaea group</taxon>
        <taxon>Halobacteria</taxon>
        <taxon>Halobacteriales</taxon>
        <taxon>Natrialbaceae</taxon>
        <taxon>Natronorubrum</taxon>
    </lineage>
</organism>
<evidence type="ECO:0000256" key="1">
    <source>
        <dbReference type="SAM" id="MobiDB-lite"/>
    </source>
</evidence>
<dbReference type="PATRIC" id="fig|1114856.3.peg.3270"/>
<dbReference type="STRING" id="1114856.GCA_000383975_04269"/>
<dbReference type="Proteomes" id="UP000011599">
    <property type="component" value="Unassembled WGS sequence"/>
</dbReference>
<feature type="region of interest" description="Disordered" evidence="1">
    <location>
        <begin position="36"/>
        <end position="71"/>
    </location>
</feature>
<comment type="caution">
    <text evidence="3">The sequence shown here is derived from an EMBL/GenBank/DDBJ whole genome shotgun (WGS) entry which is preliminary data.</text>
</comment>
<feature type="domain" description="DUF7974" evidence="2">
    <location>
        <begin position="83"/>
        <end position="218"/>
    </location>
</feature>
<name>L9VNS5_9EURY</name>
<proteinExistence type="predicted"/>
<sequence>MGQRHVIPRTTSDDTAYTSHDLVRMMSDDIAYTSREGTPIESTKPSPCVDRTETMSPRDERRDARTELDRTTDDETRVGFLGSLVPTGLAYRALTCSLEAPDRIVVGRQTPFRFHVRNRLPTSVVLDLPTSRPWGWTIDDLPEAGVGRFDPPEASSQLAFGPRERRTFTGHWDGQVRERANGRDRWSPVPGDRELIVYLAVNDWRERGVYTAQTVRIEHA</sequence>
<reference evidence="3 4" key="1">
    <citation type="journal article" date="2014" name="PLoS Genet.">
        <title>Phylogenetically driven sequencing of extremely halophilic archaea reveals strategies for static and dynamic osmo-response.</title>
        <authorList>
            <person name="Becker E.A."/>
            <person name="Seitzer P.M."/>
            <person name="Tritt A."/>
            <person name="Larsen D."/>
            <person name="Krusor M."/>
            <person name="Yao A.I."/>
            <person name="Wu D."/>
            <person name="Madern D."/>
            <person name="Eisen J.A."/>
            <person name="Darling A.E."/>
            <person name="Facciotti M.T."/>
        </authorList>
    </citation>
    <scope>NUCLEOTIDE SEQUENCE [LARGE SCALE GENOMIC DNA]</scope>
    <source>
        <strain evidence="3 4">GA33</strain>
    </source>
</reference>
<dbReference type="AlphaFoldDB" id="L9VNS5"/>
<evidence type="ECO:0000313" key="4">
    <source>
        <dbReference type="Proteomes" id="UP000011599"/>
    </source>
</evidence>
<evidence type="ECO:0000313" key="3">
    <source>
        <dbReference type="EMBL" id="ELY38870.1"/>
    </source>
</evidence>
<dbReference type="EMBL" id="AOHW01000040">
    <property type="protein sequence ID" value="ELY38870.1"/>
    <property type="molecule type" value="Genomic_DNA"/>
</dbReference>
<gene>
    <name evidence="3" type="ORF">C496_15802</name>
</gene>
<protein>
    <recommendedName>
        <fullName evidence="2">DUF7974 domain-containing protein</fullName>
    </recommendedName>
</protein>
<accession>L9VNS5</accession>